<name>A0A8J5XA70_ZIZPA</name>
<protein>
    <recommendedName>
        <fullName evidence="1">ATPase AAA-type core domain-containing protein</fullName>
    </recommendedName>
</protein>
<feature type="domain" description="ATPase AAA-type core" evidence="1">
    <location>
        <begin position="54"/>
        <end position="163"/>
    </location>
</feature>
<comment type="caution">
    <text evidence="2">The sequence shown here is derived from an EMBL/GenBank/DDBJ whole genome shotgun (WGS) entry which is preliminary data.</text>
</comment>
<accession>A0A8J5XA70</accession>
<evidence type="ECO:0000313" key="2">
    <source>
        <dbReference type="EMBL" id="KAG8100837.1"/>
    </source>
</evidence>
<reference evidence="2" key="1">
    <citation type="journal article" date="2021" name="bioRxiv">
        <title>Whole Genome Assembly and Annotation of Northern Wild Rice, Zizania palustris L., Supports a Whole Genome Duplication in the Zizania Genus.</title>
        <authorList>
            <person name="Haas M."/>
            <person name="Kono T."/>
            <person name="Macchietto M."/>
            <person name="Millas R."/>
            <person name="McGilp L."/>
            <person name="Shao M."/>
            <person name="Duquette J."/>
            <person name="Hirsch C.N."/>
            <person name="Kimball J."/>
        </authorList>
    </citation>
    <scope>NUCLEOTIDE SEQUENCE</scope>
    <source>
        <tissue evidence="2">Fresh leaf tissue</tissue>
    </source>
</reference>
<proteinExistence type="predicted"/>
<dbReference type="InterPro" id="IPR026082">
    <property type="entry name" value="ABCA"/>
</dbReference>
<organism evidence="2 3">
    <name type="scientific">Zizania palustris</name>
    <name type="common">Northern wild rice</name>
    <dbReference type="NCBI Taxonomy" id="103762"/>
    <lineage>
        <taxon>Eukaryota</taxon>
        <taxon>Viridiplantae</taxon>
        <taxon>Streptophyta</taxon>
        <taxon>Embryophyta</taxon>
        <taxon>Tracheophyta</taxon>
        <taxon>Spermatophyta</taxon>
        <taxon>Magnoliopsida</taxon>
        <taxon>Liliopsida</taxon>
        <taxon>Poales</taxon>
        <taxon>Poaceae</taxon>
        <taxon>BOP clade</taxon>
        <taxon>Oryzoideae</taxon>
        <taxon>Oryzeae</taxon>
        <taxon>Zizaniinae</taxon>
        <taxon>Zizania</taxon>
    </lineage>
</organism>
<dbReference type="Pfam" id="PF13304">
    <property type="entry name" value="AAA_21"/>
    <property type="match status" value="1"/>
</dbReference>
<dbReference type="GO" id="GO:0016020">
    <property type="term" value="C:membrane"/>
    <property type="evidence" value="ECO:0007669"/>
    <property type="project" value="InterPro"/>
</dbReference>
<gene>
    <name evidence="2" type="ORF">GUJ93_ZPchr0013g35370</name>
</gene>
<reference evidence="2" key="2">
    <citation type="submission" date="2021-02" db="EMBL/GenBank/DDBJ databases">
        <authorList>
            <person name="Kimball J.A."/>
            <person name="Haas M.W."/>
            <person name="Macchietto M."/>
            <person name="Kono T."/>
            <person name="Duquette J."/>
            <person name="Shao M."/>
        </authorList>
    </citation>
    <scope>NUCLEOTIDE SEQUENCE</scope>
    <source>
        <tissue evidence="2">Fresh leaf tissue</tissue>
    </source>
</reference>
<keyword evidence="3" id="KW-1185">Reference proteome</keyword>
<sequence length="230" mass="25391">MTQKRAVAATTQRVLMFNFVDSSSETSGVVMVVGIHITSPKDRTYVHHLIGLLSDGRVILDFVSEQSLAQVKLNQPANVRAGSHSGGMKHMLSVAIAVIGDPKLVFLDEPATGMDPITRRHVWDIIEEAKNGMDPVTRRHVWDIIEEAKKGRAIVLTTHSMEEADVLSVRIAIMAKGKLWCIGTSIRLKSKFGTRYIANVNLSGNGCTQSPNIQVVKWFFKEWIAMIALG</sequence>
<dbReference type="InterPro" id="IPR003959">
    <property type="entry name" value="ATPase_AAA_core"/>
</dbReference>
<evidence type="ECO:0000313" key="3">
    <source>
        <dbReference type="Proteomes" id="UP000729402"/>
    </source>
</evidence>
<dbReference type="Proteomes" id="UP000729402">
    <property type="component" value="Unassembled WGS sequence"/>
</dbReference>
<dbReference type="EMBL" id="JAAALK010000079">
    <property type="protein sequence ID" value="KAG8100837.1"/>
    <property type="molecule type" value="Genomic_DNA"/>
</dbReference>
<dbReference type="GO" id="GO:0140359">
    <property type="term" value="F:ABC-type transporter activity"/>
    <property type="evidence" value="ECO:0007669"/>
    <property type="project" value="InterPro"/>
</dbReference>
<dbReference type="AlphaFoldDB" id="A0A8J5XA70"/>
<dbReference type="PANTHER" id="PTHR19229:SF205">
    <property type="entry name" value="ABC TRANSPORTER A FAMILY MEMBER 1-RELATED"/>
    <property type="match status" value="1"/>
</dbReference>
<dbReference type="GO" id="GO:0005319">
    <property type="term" value="F:lipid transporter activity"/>
    <property type="evidence" value="ECO:0007669"/>
    <property type="project" value="TreeGrafter"/>
</dbReference>
<dbReference type="GO" id="GO:0016887">
    <property type="term" value="F:ATP hydrolysis activity"/>
    <property type="evidence" value="ECO:0007669"/>
    <property type="project" value="InterPro"/>
</dbReference>
<dbReference type="PANTHER" id="PTHR19229">
    <property type="entry name" value="ATP-BINDING CASSETTE TRANSPORTER SUBFAMILY A ABCA"/>
    <property type="match status" value="1"/>
</dbReference>
<dbReference type="GO" id="GO:0005524">
    <property type="term" value="F:ATP binding"/>
    <property type="evidence" value="ECO:0007669"/>
    <property type="project" value="InterPro"/>
</dbReference>
<evidence type="ECO:0000259" key="1">
    <source>
        <dbReference type="Pfam" id="PF13304"/>
    </source>
</evidence>
<dbReference type="OrthoDB" id="656790at2759"/>